<feature type="domain" description="Ricin B lectin" evidence="21">
    <location>
        <begin position="458"/>
        <end position="588"/>
    </location>
</feature>
<keyword evidence="6 20" id="KW-0808">Transferase</keyword>
<dbReference type="EC" id="2.4.1.-" evidence="20"/>
<comment type="subcellular location">
    <subcellularLocation>
        <location evidence="2 20">Golgi apparatus membrane</location>
        <topology evidence="2 20">Single-pass type II membrane protein</topology>
    </subcellularLocation>
</comment>
<evidence type="ECO:0000256" key="4">
    <source>
        <dbReference type="ARBA" id="ARBA00005680"/>
    </source>
</evidence>
<keyword evidence="13" id="KW-0472">Membrane</keyword>
<evidence type="ECO:0000256" key="2">
    <source>
        <dbReference type="ARBA" id="ARBA00004323"/>
    </source>
</evidence>
<dbReference type="GO" id="GO:0006493">
    <property type="term" value="P:protein O-linked glycosylation"/>
    <property type="evidence" value="ECO:0007669"/>
    <property type="project" value="UniProtKB-ARBA"/>
</dbReference>
<evidence type="ECO:0000256" key="11">
    <source>
        <dbReference type="ARBA" id="ARBA00022989"/>
    </source>
</evidence>
<comment type="catalytic activity">
    <reaction evidence="17">
        <text>L-threonyl-[protein] + UDP-N-acetyl-alpha-D-galactosamine = a 3-O-[N-acetyl-alpha-D-galactosaminyl]-L-threonyl-[protein] + UDP + H(+)</text>
        <dbReference type="Rhea" id="RHEA:52424"/>
        <dbReference type="Rhea" id="RHEA-COMP:11060"/>
        <dbReference type="Rhea" id="RHEA-COMP:11689"/>
        <dbReference type="ChEBI" id="CHEBI:15378"/>
        <dbReference type="ChEBI" id="CHEBI:30013"/>
        <dbReference type="ChEBI" id="CHEBI:58223"/>
        <dbReference type="ChEBI" id="CHEBI:67138"/>
        <dbReference type="ChEBI" id="CHEBI:87075"/>
        <dbReference type="EC" id="2.4.1.41"/>
    </reaction>
</comment>
<dbReference type="Pfam" id="PF00535">
    <property type="entry name" value="Glycos_transf_2"/>
    <property type="match status" value="1"/>
</dbReference>
<evidence type="ECO:0000256" key="3">
    <source>
        <dbReference type="ARBA" id="ARBA00004922"/>
    </source>
</evidence>
<evidence type="ECO:0000256" key="20">
    <source>
        <dbReference type="RuleBase" id="RU361242"/>
    </source>
</evidence>
<dbReference type="CDD" id="cd02510">
    <property type="entry name" value="pp-GalNAc-T"/>
    <property type="match status" value="1"/>
</dbReference>
<protein>
    <recommendedName>
        <fullName evidence="20">Polypeptide N-acetylgalactosaminyltransferase</fullName>
        <ecNumber evidence="20">2.4.1.-</ecNumber>
    </recommendedName>
    <alternativeName>
        <fullName evidence="20">Protein-UDP acetylgalactosaminyltransferase</fullName>
    </alternativeName>
</protein>
<dbReference type="InterPro" id="IPR000772">
    <property type="entry name" value="Ricin_B_lectin"/>
</dbReference>
<dbReference type="InterPro" id="IPR035992">
    <property type="entry name" value="Ricin_B-like_lectins"/>
</dbReference>
<dbReference type="FunFam" id="2.80.10.50:FF:000011">
    <property type="entry name" value="Polypeptide N-acetylgalactosaminyltransferase"/>
    <property type="match status" value="1"/>
</dbReference>
<keyword evidence="10" id="KW-0735">Signal-anchor</keyword>
<dbReference type="SMART" id="SM00458">
    <property type="entry name" value="RICIN"/>
    <property type="match status" value="1"/>
</dbReference>
<name>A0A8C8DDZ3_9TELE</name>
<evidence type="ECO:0000256" key="10">
    <source>
        <dbReference type="ARBA" id="ARBA00022968"/>
    </source>
</evidence>
<evidence type="ECO:0000256" key="7">
    <source>
        <dbReference type="ARBA" id="ARBA00022692"/>
    </source>
</evidence>
<keyword evidence="9 20" id="KW-0430">Lectin</keyword>
<dbReference type="Gene3D" id="2.80.10.50">
    <property type="match status" value="1"/>
</dbReference>
<evidence type="ECO:0000256" key="5">
    <source>
        <dbReference type="ARBA" id="ARBA00022676"/>
    </source>
</evidence>
<evidence type="ECO:0000259" key="21">
    <source>
        <dbReference type="SMART" id="SM00458"/>
    </source>
</evidence>
<evidence type="ECO:0000256" key="8">
    <source>
        <dbReference type="ARBA" id="ARBA00022723"/>
    </source>
</evidence>
<dbReference type="Ensembl" id="ENSOSIT00000002221.1">
    <property type="protein sequence ID" value="ENSOSIP00000002082.1"/>
    <property type="gene ID" value="ENSOSIG00000000884.1"/>
</dbReference>
<dbReference type="GO" id="GO:0046872">
    <property type="term" value="F:metal ion binding"/>
    <property type="evidence" value="ECO:0007669"/>
    <property type="project" value="UniProtKB-KW"/>
</dbReference>
<evidence type="ECO:0000313" key="22">
    <source>
        <dbReference type="Ensembl" id="ENSOSIP00000002082.1"/>
    </source>
</evidence>
<dbReference type="Pfam" id="PF00652">
    <property type="entry name" value="Ricin_B_lectin"/>
    <property type="match status" value="1"/>
</dbReference>
<keyword evidence="16 20" id="KW-0464">Manganese</keyword>
<dbReference type="GO" id="GO:0000139">
    <property type="term" value="C:Golgi membrane"/>
    <property type="evidence" value="ECO:0007669"/>
    <property type="project" value="UniProtKB-SubCell"/>
</dbReference>
<dbReference type="UniPathway" id="UPA00378"/>
<reference evidence="22" key="2">
    <citation type="submission" date="2025-09" db="UniProtKB">
        <authorList>
            <consortium name="Ensembl"/>
        </authorList>
    </citation>
    <scope>IDENTIFICATION</scope>
</reference>
<keyword evidence="5 20" id="KW-0328">Glycosyltransferase</keyword>
<keyword evidence="23" id="KW-1185">Reference proteome</keyword>
<evidence type="ECO:0000256" key="9">
    <source>
        <dbReference type="ARBA" id="ARBA00022734"/>
    </source>
</evidence>
<dbReference type="GO" id="GO:0030246">
    <property type="term" value="F:carbohydrate binding"/>
    <property type="evidence" value="ECO:0007669"/>
    <property type="project" value="UniProtKB-KW"/>
</dbReference>
<proteinExistence type="inferred from homology"/>
<comment type="function">
    <text evidence="19">Catalyzes the initial reaction in O-linked oligosaccharide biosynthesis, the transfer of an N-acetyl-D-galactosamine residue to a serine or threonine residue on the protein receptor. Has activity toward Muc5Ac and EA2 peptide substrates.</text>
</comment>
<dbReference type="GO" id="GO:0004653">
    <property type="term" value="F:polypeptide N-acetylgalactosaminyltransferase activity"/>
    <property type="evidence" value="ECO:0007669"/>
    <property type="project" value="UniProtKB-EC"/>
</dbReference>
<comment type="cofactor">
    <cofactor evidence="1 20">
        <name>Mn(2+)</name>
        <dbReference type="ChEBI" id="CHEBI:29035"/>
    </cofactor>
</comment>
<dbReference type="InterPro" id="IPR001173">
    <property type="entry name" value="Glyco_trans_2-like"/>
</dbReference>
<comment type="pathway">
    <text evidence="3 20">Protein modification; protein glycosylation.</text>
</comment>
<dbReference type="PANTHER" id="PTHR11675">
    <property type="entry name" value="N-ACETYLGALACTOSAMINYLTRANSFERASE"/>
    <property type="match status" value="1"/>
</dbReference>
<comment type="similarity">
    <text evidence="4 20">Belongs to the glycosyltransferase 2 family. GalNAc-T subfamily.</text>
</comment>
<evidence type="ECO:0000256" key="1">
    <source>
        <dbReference type="ARBA" id="ARBA00001936"/>
    </source>
</evidence>
<dbReference type="InterPro" id="IPR045885">
    <property type="entry name" value="GalNAc-T"/>
</dbReference>
<keyword evidence="15" id="KW-0325">Glycoprotein</keyword>
<comment type="catalytic activity">
    <reaction evidence="18">
        <text>L-seryl-[protein] + UDP-N-acetyl-alpha-D-galactosamine = a 3-O-[N-acetyl-alpha-D-galactosaminyl]-L-seryl-[protein] + UDP + H(+)</text>
        <dbReference type="Rhea" id="RHEA:23956"/>
        <dbReference type="Rhea" id="RHEA-COMP:9863"/>
        <dbReference type="Rhea" id="RHEA-COMP:12788"/>
        <dbReference type="ChEBI" id="CHEBI:15378"/>
        <dbReference type="ChEBI" id="CHEBI:29999"/>
        <dbReference type="ChEBI" id="CHEBI:53604"/>
        <dbReference type="ChEBI" id="CHEBI:58223"/>
        <dbReference type="ChEBI" id="CHEBI:67138"/>
        <dbReference type="EC" id="2.4.1.41"/>
    </reaction>
</comment>
<evidence type="ECO:0000256" key="18">
    <source>
        <dbReference type="ARBA" id="ARBA00052209"/>
    </source>
</evidence>
<organism evidence="22 23">
    <name type="scientific">Oryzias sinensis</name>
    <name type="common">Chinese medaka</name>
    <dbReference type="NCBI Taxonomy" id="183150"/>
    <lineage>
        <taxon>Eukaryota</taxon>
        <taxon>Metazoa</taxon>
        <taxon>Chordata</taxon>
        <taxon>Craniata</taxon>
        <taxon>Vertebrata</taxon>
        <taxon>Euteleostomi</taxon>
        <taxon>Actinopterygii</taxon>
        <taxon>Neopterygii</taxon>
        <taxon>Teleostei</taxon>
        <taxon>Neoteleostei</taxon>
        <taxon>Acanthomorphata</taxon>
        <taxon>Ovalentaria</taxon>
        <taxon>Atherinomorphae</taxon>
        <taxon>Beloniformes</taxon>
        <taxon>Adrianichthyidae</taxon>
        <taxon>Oryziinae</taxon>
        <taxon>Oryzias</taxon>
    </lineage>
</organism>
<dbReference type="InterPro" id="IPR029044">
    <property type="entry name" value="Nucleotide-diphossugar_trans"/>
</dbReference>
<dbReference type="PROSITE" id="PS50231">
    <property type="entry name" value="RICIN_B_LECTIN"/>
    <property type="match status" value="1"/>
</dbReference>
<dbReference type="AlphaFoldDB" id="A0A8C8DDZ3"/>
<reference evidence="22" key="1">
    <citation type="submission" date="2025-08" db="UniProtKB">
        <authorList>
            <consortium name="Ensembl"/>
        </authorList>
    </citation>
    <scope>IDENTIFICATION</scope>
</reference>
<keyword evidence="14 20" id="KW-1015">Disulfide bond</keyword>
<evidence type="ECO:0000256" key="14">
    <source>
        <dbReference type="ARBA" id="ARBA00023157"/>
    </source>
</evidence>
<evidence type="ECO:0000256" key="17">
    <source>
        <dbReference type="ARBA" id="ARBA00050905"/>
    </source>
</evidence>
<dbReference type="SUPFAM" id="SSF53448">
    <property type="entry name" value="Nucleotide-diphospho-sugar transferases"/>
    <property type="match status" value="1"/>
</dbReference>
<evidence type="ECO:0000313" key="23">
    <source>
        <dbReference type="Proteomes" id="UP000694383"/>
    </source>
</evidence>
<keyword evidence="7" id="KW-0812">Transmembrane</keyword>
<evidence type="ECO:0000256" key="6">
    <source>
        <dbReference type="ARBA" id="ARBA00022679"/>
    </source>
</evidence>
<sequence length="603" mass="69243">MRRKEKRLLQVAGLLVAAVLFLPNVGLWSLYRERVLENSPAAADGPGVFSTKQGLHQKVAQVGSDGVRRIDWHDYKAMRRDAARAGNGEQGKAFPVTETDRVDQAYRENGFNIYVSNRISLNRSLPDIRHENCRQKLYAEKLPNTSIIIPFHNEGWSSLLRTVHSVINRSPPRLVAEIILVDDFSDKEHLMVALEEYMKRFPKVRILRTKKREGLIRTRLLGAGAAKGEVITFLDSHCEANVNWLPPLLDRIVQNRKTIVCPMIDVIDHDNFGYGTQAGDAMRGAFDWEMYYKRIPIPAEMRTDDPTEPFESPVMAGGLFAVDRKWFWELGGYDTGLEIWGGEQYEISFKVWMCGGRMEDIPCSRVGHIYRKYVPYKVPGGISLAKNLKRVAEVWMDEYAEYVYQRRPEYRHLSAGDMSAQKELRSRLNCKNFRWFMEEVAWDLPKHYPPVEPPAAAWGEIRSVGSGMCMEIKHFVSGSPIRLESCVKGRGDVSWSHGQVLTFGWREDIRVGDPMHTRKVCFDAVSHRSPVTLYDCHGMKGNQLWRYRKDKSLFHPVSNSCIDSSASERRVFMNTCDPTSLSQQWLFERTNDTVLERFNRGAN</sequence>
<evidence type="ECO:0000256" key="13">
    <source>
        <dbReference type="ARBA" id="ARBA00023136"/>
    </source>
</evidence>
<keyword evidence="11" id="KW-1133">Transmembrane helix</keyword>
<dbReference type="Gene3D" id="3.90.550.10">
    <property type="entry name" value="Spore Coat Polysaccharide Biosynthesis Protein SpsA, Chain A"/>
    <property type="match status" value="1"/>
</dbReference>
<evidence type="ECO:0000256" key="19">
    <source>
        <dbReference type="ARBA" id="ARBA00056323"/>
    </source>
</evidence>
<dbReference type="GeneTree" id="ENSGT00940000156690"/>
<accession>A0A8C8DDZ3</accession>
<evidence type="ECO:0000256" key="16">
    <source>
        <dbReference type="ARBA" id="ARBA00023211"/>
    </source>
</evidence>
<keyword evidence="12 20" id="KW-0333">Golgi apparatus</keyword>
<evidence type="ECO:0000256" key="15">
    <source>
        <dbReference type="ARBA" id="ARBA00023180"/>
    </source>
</evidence>
<evidence type="ECO:0000256" key="12">
    <source>
        <dbReference type="ARBA" id="ARBA00023034"/>
    </source>
</evidence>
<dbReference type="Proteomes" id="UP000694383">
    <property type="component" value="Unplaced"/>
</dbReference>
<keyword evidence="8" id="KW-0479">Metal-binding</keyword>
<dbReference type="SUPFAM" id="SSF50370">
    <property type="entry name" value="Ricin B-like lectins"/>
    <property type="match status" value="1"/>
</dbReference>
<dbReference type="FunFam" id="3.90.550.10:FF:000029">
    <property type="entry name" value="Polypeptide N-acetylgalactosaminyltransferase"/>
    <property type="match status" value="1"/>
</dbReference>
<dbReference type="PANTHER" id="PTHR11675:SF41">
    <property type="entry name" value="POLYPEPTIDE N-ACETYLGALACTOSAMINYLTRANSFERASE 10"/>
    <property type="match status" value="1"/>
</dbReference>